<feature type="domain" description="FMR1-interacting protein 1 conserved" evidence="2">
    <location>
        <begin position="322"/>
        <end position="370"/>
    </location>
</feature>
<feature type="region of interest" description="Disordered" evidence="1">
    <location>
        <begin position="234"/>
        <end position="334"/>
    </location>
</feature>
<dbReference type="GO" id="GO:0003723">
    <property type="term" value="F:RNA binding"/>
    <property type="evidence" value="ECO:0007669"/>
    <property type="project" value="InterPro"/>
</dbReference>
<sequence length="581" mass="66338">MSNNNNRPSNIQPNFSNANKHQQQQQQQQHHHSLQNNGFGMQNQHQNPNLMMPFMPNMQQPFMNGANHMIPLQNNNHMHFQQGQSLVGLGPQNPMVPLQGQVMHNATQMNLAQVQSQILAQGILNMLQQQPNLNMNMNMPNGQFCAPYPVQNMNQRLPMQMANPTQVVPYGMRPGPHPMFGFTNQMPQAMVPQNPMFSANPQMGLVPGNQVRPHVNQNEQKTNAFLPQQLQRNDNSALRNPNPVTMSQGNPNINVKANAPNSNWKGSPNKNFKNKPNGEGFQGGFQKSKFHDINNGKSKPGFHKEHKGKGPDNGMARNFGSNSMEHKQERKRTLTYTEQEIQQWREARRKNHPSNNNIEKKQNTHLEKSKVVDREVLQKELKEVLAKQAELGVEVAEIPSYYLKDSKTQGPPGEGKNKRKFENKFNRRSDRRGRFGKKRKFEADKDFSKGPSLNKREPSLLEKLLSADIKRDNSHLFQVFRFMVMNSFFKDSHDKPLIYPPVVVTSENVAEEKHLHTRKDVLEGGDERKIQEIVSHNNNDDDNDSEDELSDEDENASIVQDEQCGNGEKIEESDEEDGQII</sequence>
<feature type="compositionally biased region" description="Polar residues" evidence="1">
    <location>
        <begin position="34"/>
        <end position="45"/>
    </location>
</feature>
<dbReference type="InterPro" id="IPR019496">
    <property type="entry name" value="NUFIP1_cons_dom"/>
</dbReference>
<dbReference type="InterPro" id="IPR039136">
    <property type="entry name" value="NUFIP1-like"/>
</dbReference>
<name>A0AAV1XZ61_LUPLU</name>
<comment type="caution">
    <text evidence="3">The sequence shown here is derived from an EMBL/GenBank/DDBJ whole genome shotgun (WGS) entry which is preliminary data.</text>
</comment>
<evidence type="ECO:0000259" key="2">
    <source>
        <dbReference type="Pfam" id="PF10453"/>
    </source>
</evidence>
<dbReference type="GO" id="GO:0005634">
    <property type="term" value="C:nucleus"/>
    <property type="evidence" value="ECO:0007669"/>
    <property type="project" value="TreeGrafter"/>
</dbReference>
<keyword evidence="4" id="KW-1185">Reference proteome</keyword>
<reference evidence="3 4" key="1">
    <citation type="submission" date="2024-03" db="EMBL/GenBank/DDBJ databases">
        <authorList>
            <person name="Martinez-Hernandez J."/>
        </authorList>
    </citation>
    <scope>NUCLEOTIDE SEQUENCE [LARGE SCALE GENOMIC DNA]</scope>
</reference>
<gene>
    <name evidence="3" type="ORF">LLUT_LOCUS27460</name>
</gene>
<feature type="region of interest" description="Disordered" evidence="1">
    <location>
        <begin position="533"/>
        <end position="581"/>
    </location>
</feature>
<feature type="compositionally biased region" description="Acidic residues" evidence="1">
    <location>
        <begin position="571"/>
        <end position="581"/>
    </location>
</feature>
<dbReference type="Pfam" id="PF10453">
    <property type="entry name" value="NUFIP1"/>
    <property type="match status" value="1"/>
</dbReference>
<accession>A0AAV1XZ61</accession>
<protein>
    <recommendedName>
        <fullName evidence="2">FMR1-interacting protein 1 conserved domain-containing protein</fullName>
    </recommendedName>
</protein>
<evidence type="ECO:0000313" key="3">
    <source>
        <dbReference type="EMBL" id="CAL0326400.1"/>
    </source>
</evidence>
<dbReference type="PANTHER" id="PTHR13309:SF0">
    <property type="entry name" value="FMR1-INTERACTING PROTEIN NUFIP1"/>
    <property type="match status" value="1"/>
</dbReference>
<feature type="compositionally biased region" description="Basic residues" evidence="1">
    <location>
        <begin position="429"/>
        <end position="440"/>
    </location>
</feature>
<dbReference type="AlphaFoldDB" id="A0AAV1XZ61"/>
<dbReference type="PANTHER" id="PTHR13309">
    <property type="entry name" value="NUCLEAR FRAGILE X MENTAL RETARDATION PROTEIN INTERACTING PROTEIN 1"/>
    <property type="match status" value="1"/>
</dbReference>
<dbReference type="Proteomes" id="UP001497480">
    <property type="component" value="Unassembled WGS sequence"/>
</dbReference>
<dbReference type="GO" id="GO:0000492">
    <property type="term" value="P:box C/D snoRNP assembly"/>
    <property type="evidence" value="ECO:0007669"/>
    <property type="project" value="TreeGrafter"/>
</dbReference>
<feature type="compositionally biased region" description="Polar residues" evidence="1">
    <location>
        <begin position="234"/>
        <end position="271"/>
    </location>
</feature>
<dbReference type="EMBL" id="CAXHTB010000019">
    <property type="protein sequence ID" value="CAL0326400.1"/>
    <property type="molecule type" value="Genomic_DNA"/>
</dbReference>
<feature type="compositionally biased region" description="Basic and acidic residues" evidence="1">
    <location>
        <begin position="441"/>
        <end position="455"/>
    </location>
</feature>
<proteinExistence type="predicted"/>
<evidence type="ECO:0000256" key="1">
    <source>
        <dbReference type="SAM" id="MobiDB-lite"/>
    </source>
</evidence>
<organism evidence="3 4">
    <name type="scientific">Lupinus luteus</name>
    <name type="common">European yellow lupine</name>
    <dbReference type="NCBI Taxonomy" id="3873"/>
    <lineage>
        <taxon>Eukaryota</taxon>
        <taxon>Viridiplantae</taxon>
        <taxon>Streptophyta</taxon>
        <taxon>Embryophyta</taxon>
        <taxon>Tracheophyta</taxon>
        <taxon>Spermatophyta</taxon>
        <taxon>Magnoliopsida</taxon>
        <taxon>eudicotyledons</taxon>
        <taxon>Gunneridae</taxon>
        <taxon>Pentapetalae</taxon>
        <taxon>rosids</taxon>
        <taxon>fabids</taxon>
        <taxon>Fabales</taxon>
        <taxon>Fabaceae</taxon>
        <taxon>Papilionoideae</taxon>
        <taxon>50 kb inversion clade</taxon>
        <taxon>genistoids sensu lato</taxon>
        <taxon>core genistoids</taxon>
        <taxon>Genisteae</taxon>
        <taxon>Lupinus</taxon>
    </lineage>
</organism>
<feature type="compositionally biased region" description="Acidic residues" evidence="1">
    <location>
        <begin position="540"/>
        <end position="555"/>
    </location>
</feature>
<feature type="compositionally biased region" description="Low complexity" evidence="1">
    <location>
        <begin position="1"/>
        <end position="14"/>
    </location>
</feature>
<evidence type="ECO:0000313" key="4">
    <source>
        <dbReference type="Proteomes" id="UP001497480"/>
    </source>
</evidence>
<feature type="region of interest" description="Disordered" evidence="1">
    <location>
        <begin position="1"/>
        <end position="51"/>
    </location>
</feature>
<feature type="region of interest" description="Disordered" evidence="1">
    <location>
        <begin position="404"/>
        <end position="455"/>
    </location>
</feature>